<dbReference type="Pfam" id="PF12937">
    <property type="entry name" value="F-box-like"/>
    <property type="match status" value="1"/>
</dbReference>
<accession>B3S442</accession>
<feature type="region of interest" description="Disordered" evidence="1">
    <location>
        <begin position="118"/>
        <end position="186"/>
    </location>
</feature>
<name>B3S442_TRIAD</name>
<feature type="compositionally biased region" description="Polar residues" evidence="1">
    <location>
        <begin position="118"/>
        <end position="132"/>
    </location>
</feature>
<evidence type="ECO:0000259" key="2">
    <source>
        <dbReference type="Pfam" id="PF12937"/>
    </source>
</evidence>
<dbReference type="HOGENOM" id="CLU_967501_0_0_1"/>
<dbReference type="GeneID" id="6756153"/>
<gene>
    <name evidence="3" type="ORF">TRIADDRAFT_58946</name>
</gene>
<feature type="compositionally biased region" description="Basic and acidic residues" evidence="1">
    <location>
        <begin position="161"/>
        <end position="186"/>
    </location>
</feature>
<dbReference type="InterPro" id="IPR001810">
    <property type="entry name" value="F-box_dom"/>
</dbReference>
<dbReference type="PhylomeDB" id="B3S442"/>
<dbReference type="PANTHER" id="PTHR46857">
    <property type="entry name" value="EPITHELIAL CELL-TRANSFORMING SEQUENCE 2 ONCOGENE-LIKE"/>
    <property type="match status" value="1"/>
</dbReference>
<evidence type="ECO:0000256" key="1">
    <source>
        <dbReference type="SAM" id="MobiDB-lite"/>
    </source>
</evidence>
<dbReference type="KEGG" id="tad:TRIADDRAFT_58946"/>
<protein>
    <recommendedName>
        <fullName evidence="2">F-box domain-containing protein</fullName>
    </recommendedName>
</protein>
<evidence type="ECO:0000313" key="3">
    <source>
        <dbReference type="EMBL" id="EDV22573.1"/>
    </source>
</evidence>
<keyword evidence="4" id="KW-1185">Reference proteome</keyword>
<reference evidence="3 4" key="1">
    <citation type="journal article" date="2008" name="Nature">
        <title>The Trichoplax genome and the nature of placozoans.</title>
        <authorList>
            <person name="Srivastava M."/>
            <person name="Begovic E."/>
            <person name="Chapman J."/>
            <person name="Putnam N.H."/>
            <person name="Hellsten U."/>
            <person name="Kawashima T."/>
            <person name="Kuo A."/>
            <person name="Mitros T."/>
            <person name="Salamov A."/>
            <person name="Carpenter M.L."/>
            <person name="Signorovitch A.Y."/>
            <person name="Moreno M.A."/>
            <person name="Kamm K."/>
            <person name="Grimwood J."/>
            <person name="Schmutz J."/>
            <person name="Shapiro H."/>
            <person name="Grigoriev I.V."/>
            <person name="Buss L.W."/>
            <person name="Schierwater B."/>
            <person name="Dellaporta S.L."/>
            <person name="Rokhsar D.S."/>
        </authorList>
    </citation>
    <scope>NUCLEOTIDE SEQUENCE [LARGE SCALE GENOMIC DNA]</scope>
    <source>
        <strain evidence="3 4">Grell-BS-1999</strain>
    </source>
</reference>
<dbReference type="InParanoid" id="B3S442"/>
<dbReference type="AlphaFoldDB" id="B3S442"/>
<dbReference type="eggNOG" id="KOG0274">
    <property type="taxonomic scope" value="Eukaryota"/>
</dbReference>
<dbReference type="EMBL" id="DS985249">
    <property type="protein sequence ID" value="EDV22573.1"/>
    <property type="molecule type" value="Genomic_DNA"/>
</dbReference>
<feature type="domain" description="F-box" evidence="2">
    <location>
        <begin position="47"/>
        <end position="79"/>
    </location>
</feature>
<sequence>MAFARNISRKEKENSEKYLSKSAWTPMANGSSNLKVFEERKTLISHWANPRSLCRVASTCWRWKDISELDIIWKQKCLRFRWDLPEDNNNINLIRNRWKEHYINKVQQMNYVAAAKSSTPQPVNTLPQSEQSPGIKKKKSVKLNKNVKANQMEPLQRSNKKLMDDDNKDNKLPPWKGPDRKPTDAHRKIAIGQKAQRKSVPLMLRSVTALKSSLKEGKNENELVSKVSTSKRITYLFLKPKVKPTKEKLDNFKLARNLPNQSTVSRASTPGDSFFSKQAWEIADSDSD</sequence>
<dbReference type="PANTHER" id="PTHR46857:SF2">
    <property type="entry name" value="F-BOX ONLY PROTEIN 16"/>
    <property type="match status" value="1"/>
</dbReference>
<dbReference type="SUPFAM" id="SSF81383">
    <property type="entry name" value="F-box domain"/>
    <property type="match status" value="1"/>
</dbReference>
<evidence type="ECO:0000313" key="4">
    <source>
        <dbReference type="Proteomes" id="UP000009022"/>
    </source>
</evidence>
<dbReference type="STRING" id="10228.B3S442"/>
<dbReference type="OrthoDB" id="10257471at2759"/>
<dbReference type="Proteomes" id="UP000009022">
    <property type="component" value="Unassembled WGS sequence"/>
</dbReference>
<dbReference type="InterPro" id="IPR036047">
    <property type="entry name" value="F-box-like_dom_sf"/>
</dbReference>
<dbReference type="RefSeq" id="XP_002115117.1">
    <property type="nucleotide sequence ID" value="XM_002115081.1"/>
</dbReference>
<proteinExistence type="predicted"/>
<dbReference type="Gene3D" id="1.20.1280.50">
    <property type="match status" value="1"/>
</dbReference>
<dbReference type="CTD" id="6756153"/>
<organism evidence="3 4">
    <name type="scientific">Trichoplax adhaerens</name>
    <name type="common">Trichoplax reptans</name>
    <dbReference type="NCBI Taxonomy" id="10228"/>
    <lineage>
        <taxon>Eukaryota</taxon>
        <taxon>Metazoa</taxon>
        <taxon>Placozoa</taxon>
        <taxon>Uniplacotomia</taxon>
        <taxon>Trichoplacea</taxon>
        <taxon>Trichoplacidae</taxon>
        <taxon>Trichoplax</taxon>
    </lineage>
</organism>
<dbReference type="InterPro" id="IPR052805">
    <property type="entry name" value="GEF_Ubiquitin-Prot_Reg"/>
</dbReference>